<accession>A0A1M5CW65</accession>
<dbReference type="OrthoDB" id="9810755at2"/>
<protein>
    <submittedName>
        <fullName evidence="3">Predicted oxidoreductase, contains short-chain dehydrogenase (SDR) and DUF2520 domains</fullName>
    </submittedName>
</protein>
<keyword evidence="4" id="KW-1185">Reference proteome</keyword>
<dbReference type="Pfam" id="PF10728">
    <property type="entry name" value="DUF2520"/>
    <property type="match status" value="1"/>
</dbReference>
<dbReference type="InterPro" id="IPR028939">
    <property type="entry name" value="P5C_Rdtase_cat_N"/>
</dbReference>
<dbReference type="SUPFAM" id="SSF48179">
    <property type="entry name" value="6-phosphogluconate dehydrogenase C-terminal domain-like"/>
    <property type="match status" value="1"/>
</dbReference>
<sequence length="253" mass="28276">MVKVVILGTGNLATNLFKACKTAKNITVVQVYNHHNQSLKAFEEFTEVTTNLNDLKTANFYILALKDDIIPGIAKKINTKSGIVLHTSGAMHINALDKNENFGVFYPLQTFSKEKAVNFTEIPICIEANSEENLDQIKDFALKLSQDVREIDSTQRKALHLAAVFVNNFSNHLYDLGDEICREHQVDFSILQALIKETASKVETLSPREAQTGPSVRADTATMHSHLELLTGHKKKIYTLLSDSIQKLHGKKL</sequence>
<feature type="domain" description="DUF2520" evidence="2">
    <location>
        <begin position="122"/>
        <end position="244"/>
    </location>
</feature>
<gene>
    <name evidence="3" type="ORF">SAMN05444483_101695</name>
</gene>
<dbReference type="Gene3D" id="1.10.1040.20">
    <property type="entry name" value="ProC-like, C-terminal domain"/>
    <property type="match status" value="1"/>
</dbReference>
<evidence type="ECO:0000259" key="2">
    <source>
        <dbReference type="Pfam" id="PF10728"/>
    </source>
</evidence>
<evidence type="ECO:0000313" key="4">
    <source>
        <dbReference type="Proteomes" id="UP000183945"/>
    </source>
</evidence>
<feature type="domain" description="Pyrroline-5-carboxylate reductase catalytic N-terminal" evidence="1">
    <location>
        <begin position="3"/>
        <end position="80"/>
    </location>
</feature>
<dbReference type="Gene3D" id="3.40.50.720">
    <property type="entry name" value="NAD(P)-binding Rossmann-like Domain"/>
    <property type="match status" value="1"/>
</dbReference>
<dbReference type="InterPro" id="IPR036291">
    <property type="entry name" value="NAD(P)-bd_dom_sf"/>
</dbReference>
<dbReference type="InterPro" id="IPR037108">
    <property type="entry name" value="TM1727-like_C_sf"/>
</dbReference>
<dbReference type="SUPFAM" id="SSF51735">
    <property type="entry name" value="NAD(P)-binding Rossmann-fold domains"/>
    <property type="match status" value="1"/>
</dbReference>
<evidence type="ECO:0000259" key="1">
    <source>
        <dbReference type="Pfam" id="PF03807"/>
    </source>
</evidence>
<dbReference type="PANTHER" id="PTHR40459:SF1">
    <property type="entry name" value="CONSERVED HYPOTHETICAL ALANINE AND LEUCINE RICH PROTEIN"/>
    <property type="match status" value="1"/>
</dbReference>
<name>A0A1M5CW65_SALEC</name>
<dbReference type="AlphaFoldDB" id="A0A1M5CW65"/>
<proteinExistence type="predicted"/>
<dbReference type="EMBL" id="FQVT01000001">
    <property type="protein sequence ID" value="SHF58906.1"/>
    <property type="molecule type" value="Genomic_DNA"/>
</dbReference>
<evidence type="ECO:0000313" key="3">
    <source>
        <dbReference type="EMBL" id="SHF58906.1"/>
    </source>
</evidence>
<dbReference type="RefSeq" id="WP_072876666.1">
    <property type="nucleotide sequence ID" value="NZ_FQVT01000001.1"/>
</dbReference>
<reference evidence="4" key="1">
    <citation type="submission" date="2016-11" db="EMBL/GenBank/DDBJ databases">
        <authorList>
            <person name="Varghese N."/>
            <person name="Submissions S."/>
        </authorList>
    </citation>
    <scope>NUCLEOTIDE SEQUENCE [LARGE SCALE GENOMIC DNA]</scope>
    <source>
        <strain evidence="4">DSM 24579</strain>
    </source>
</reference>
<dbReference type="PANTHER" id="PTHR40459">
    <property type="entry name" value="CONSERVED HYPOTHETICAL ALANINE AND LEUCINE RICH PROTEIN"/>
    <property type="match status" value="1"/>
</dbReference>
<dbReference type="InterPro" id="IPR018931">
    <property type="entry name" value="DUF2520"/>
</dbReference>
<organism evidence="3 4">
    <name type="scientific">Salegentibacter echinorum</name>
    <dbReference type="NCBI Taxonomy" id="1073325"/>
    <lineage>
        <taxon>Bacteria</taxon>
        <taxon>Pseudomonadati</taxon>
        <taxon>Bacteroidota</taxon>
        <taxon>Flavobacteriia</taxon>
        <taxon>Flavobacteriales</taxon>
        <taxon>Flavobacteriaceae</taxon>
        <taxon>Salegentibacter</taxon>
    </lineage>
</organism>
<dbReference type="STRING" id="1073325.SAMN05444483_101695"/>
<dbReference type="InterPro" id="IPR008927">
    <property type="entry name" value="6-PGluconate_DH-like_C_sf"/>
</dbReference>
<dbReference type="Pfam" id="PF03807">
    <property type="entry name" value="F420_oxidored"/>
    <property type="match status" value="1"/>
</dbReference>
<dbReference type="Proteomes" id="UP000183945">
    <property type="component" value="Unassembled WGS sequence"/>
</dbReference>